<reference evidence="10 11" key="1">
    <citation type="submission" date="2018-06" db="EMBL/GenBank/DDBJ databases">
        <authorList>
            <consortium name="Pathogen Informatics"/>
            <person name="Doyle S."/>
        </authorList>
    </citation>
    <scope>NUCLEOTIDE SEQUENCE [LARGE SCALE GENOMIC DNA]</scope>
    <source>
        <strain evidence="10 11">NCTC11535</strain>
    </source>
</reference>
<comment type="cofactor">
    <cofactor evidence="1 8">
        <name>FAD</name>
        <dbReference type="ChEBI" id="CHEBI:57692"/>
    </cofactor>
</comment>
<evidence type="ECO:0000256" key="8">
    <source>
        <dbReference type="RuleBase" id="RU003862"/>
    </source>
</evidence>
<comment type="caution">
    <text evidence="10">The sequence shown here is derived from an EMBL/GenBank/DDBJ whole genome shotgun (WGS) entry which is preliminary data.</text>
</comment>
<evidence type="ECO:0000313" key="11">
    <source>
        <dbReference type="Proteomes" id="UP000250006"/>
    </source>
</evidence>
<evidence type="ECO:0000256" key="9">
    <source>
        <dbReference type="SAM" id="MobiDB-lite"/>
    </source>
</evidence>
<dbReference type="SUPFAM" id="SSF51730">
    <property type="entry name" value="FAD-linked oxidoreductase"/>
    <property type="match status" value="1"/>
</dbReference>
<organism evidence="10 11">
    <name type="scientific">Actinomyces bovis</name>
    <dbReference type="NCBI Taxonomy" id="1658"/>
    <lineage>
        <taxon>Bacteria</taxon>
        <taxon>Bacillati</taxon>
        <taxon>Actinomycetota</taxon>
        <taxon>Actinomycetes</taxon>
        <taxon>Actinomycetales</taxon>
        <taxon>Actinomycetaceae</taxon>
        <taxon>Actinomyces</taxon>
    </lineage>
</organism>
<proteinExistence type="inferred from homology"/>
<feature type="compositionally biased region" description="Polar residues" evidence="9">
    <location>
        <begin position="1"/>
        <end position="17"/>
    </location>
</feature>
<dbReference type="Gene3D" id="3.20.20.220">
    <property type="match status" value="1"/>
</dbReference>
<evidence type="ECO:0000313" key="10">
    <source>
        <dbReference type="EMBL" id="SPT53603.1"/>
    </source>
</evidence>
<evidence type="ECO:0000256" key="2">
    <source>
        <dbReference type="ARBA" id="ARBA00004777"/>
    </source>
</evidence>
<dbReference type="InterPro" id="IPR029041">
    <property type="entry name" value="FAD-linked_oxidoreductase-like"/>
</dbReference>
<evidence type="ECO:0000256" key="5">
    <source>
        <dbReference type="ARBA" id="ARBA00022827"/>
    </source>
</evidence>
<dbReference type="Proteomes" id="UP000250006">
    <property type="component" value="Unassembled WGS sequence"/>
</dbReference>
<name>A0ABY1VP81_9ACTO</name>
<sequence length="342" mass="36734">MTEATQTVNPSGSTPTLSMELFPPRPGRLASQTWGALDRLLGMVPDFVSVTYRPTFAIGEPTPTQPAGPISVLPQRNPSEDVIAHVIATTRVPLMAHLTCIGYTKRDVVGIVNCFLDLGVRRFLALRGDPPPGHCVDELSGELRYAHELVAVIREVEAEYFDDGAQHVQIAVATYPAAVDHGQEVEVLSAKQAAGADLAITQVFYEADDYLALTRACTYSGVTLPILPGLMPLTDLGRLTRLESLTGVNVPNHLHQALAGGRSAAQFSRGIDATLQLATDLIAGGAPGLHLYTFNRARPTIDLISQLRVGGILGGNPPDPRTRREVVHAYLNATPGGDRRMR</sequence>
<dbReference type="Pfam" id="PF02219">
    <property type="entry name" value="MTHFR"/>
    <property type="match status" value="1"/>
</dbReference>
<dbReference type="PANTHER" id="PTHR45754">
    <property type="entry name" value="METHYLENETETRAHYDROFOLATE REDUCTASE"/>
    <property type="match status" value="1"/>
</dbReference>
<evidence type="ECO:0000256" key="1">
    <source>
        <dbReference type="ARBA" id="ARBA00001974"/>
    </source>
</evidence>
<keyword evidence="4 8" id="KW-0285">Flavoprotein</keyword>
<dbReference type="PANTHER" id="PTHR45754:SF3">
    <property type="entry name" value="METHYLENETETRAHYDROFOLATE REDUCTASE (NADPH)"/>
    <property type="match status" value="1"/>
</dbReference>
<dbReference type="GO" id="GO:0004489">
    <property type="term" value="F:methylenetetrahydrofolate reductase [NAD(P)H] activity"/>
    <property type="evidence" value="ECO:0007669"/>
    <property type="project" value="UniProtKB-EC"/>
</dbReference>
<evidence type="ECO:0000256" key="7">
    <source>
        <dbReference type="ARBA" id="ARBA00048628"/>
    </source>
</evidence>
<protein>
    <recommendedName>
        <fullName evidence="8">Methylenetetrahydrofolate reductase</fullName>
    </recommendedName>
</protein>
<comment type="catalytic activity">
    <reaction evidence="7">
        <text>(6S)-5-methyl-5,6,7,8-tetrahydrofolate + NAD(+) = (6R)-5,10-methylene-5,6,7,8-tetrahydrofolate + NADH + H(+)</text>
        <dbReference type="Rhea" id="RHEA:19821"/>
        <dbReference type="ChEBI" id="CHEBI:15378"/>
        <dbReference type="ChEBI" id="CHEBI:15636"/>
        <dbReference type="ChEBI" id="CHEBI:18608"/>
        <dbReference type="ChEBI" id="CHEBI:57540"/>
        <dbReference type="ChEBI" id="CHEBI:57945"/>
        <dbReference type="EC" id="1.5.1.54"/>
    </reaction>
    <physiologicalReaction direction="right-to-left" evidence="7">
        <dbReference type="Rhea" id="RHEA:19823"/>
    </physiologicalReaction>
</comment>
<dbReference type="InterPro" id="IPR003171">
    <property type="entry name" value="Mehydrof_redctse-like"/>
</dbReference>
<dbReference type="RefSeq" id="WP_111836557.1">
    <property type="nucleotide sequence ID" value="NZ_UAPQ01000007.1"/>
</dbReference>
<feature type="region of interest" description="Disordered" evidence="9">
    <location>
        <begin position="1"/>
        <end position="22"/>
    </location>
</feature>
<evidence type="ECO:0000256" key="3">
    <source>
        <dbReference type="ARBA" id="ARBA00006743"/>
    </source>
</evidence>
<gene>
    <name evidence="10" type="primary">metF</name>
    <name evidence="10" type="ORF">NCTC11535_01273</name>
</gene>
<keyword evidence="11" id="KW-1185">Reference proteome</keyword>
<keyword evidence="6 8" id="KW-0560">Oxidoreductase</keyword>
<comment type="similarity">
    <text evidence="3 8">Belongs to the methylenetetrahydrofolate reductase family.</text>
</comment>
<dbReference type="CDD" id="cd00537">
    <property type="entry name" value="MTHFR"/>
    <property type="match status" value="1"/>
</dbReference>
<evidence type="ECO:0000256" key="6">
    <source>
        <dbReference type="ARBA" id="ARBA00023002"/>
    </source>
</evidence>
<comment type="pathway">
    <text evidence="2 8">One-carbon metabolism; tetrahydrofolate interconversion.</text>
</comment>
<dbReference type="EMBL" id="UAPQ01000007">
    <property type="protein sequence ID" value="SPT53603.1"/>
    <property type="molecule type" value="Genomic_DNA"/>
</dbReference>
<evidence type="ECO:0000256" key="4">
    <source>
        <dbReference type="ARBA" id="ARBA00022630"/>
    </source>
</evidence>
<keyword evidence="5 8" id="KW-0274">FAD</keyword>
<accession>A0ABY1VP81</accession>